<proteinExistence type="predicted"/>
<organism evidence="2 3">
    <name type="scientific">Halomarina rubra</name>
    <dbReference type="NCBI Taxonomy" id="2071873"/>
    <lineage>
        <taxon>Archaea</taxon>
        <taxon>Methanobacteriati</taxon>
        <taxon>Methanobacteriota</taxon>
        <taxon>Stenosarchaea group</taxon>
        <taxon>Halobacteria</taxon>
        <taxon>Halobacteriales</taxon>
        <taxon>Natronomonadaceae</taxon>
        <taxon>Halomarina</taxon>
    </lineage>
</organism>
<dbReference type="RefSeq" id="WP_250875331.1">
    <property type="nucleotide sequence ID" value="NZ_JALXFV010000008.1"/>
</dbReference>
<sequence length="92" mass="10467">MSTPLRDALEFWFESVWRPRIRIRFLQQLWFVLWLVAVAVIPYNFVVGGPEAVSAGLVGIAVVSGLIINGFCVLLELFARWRGVESDPYDLN</sequence>
<dbReference type="Proteomes" id="UP001597187">
    <property type="component" value="Unassembled WGS sequence"/>
</dbReference>
<accession>A0ABD6B0Q6</accession>
<gene>
    <name evidence="2" type="ORF">ACFSBT_19200</name>
</gene>
<feature type="transmembrane region" description="Helical" evidence="1">
    <location>
        <begin position="28"/>
        <end position="46"/>
    </location>
</feature>
<name>A0ABD6B0Q6_9EURY</name>
<comment type="caution">
    <text evidence="2">The sequence shown here is derived from an EMBL/GenBank/DDBJ whole genome shotgun (WGS) entry which is preliminary data.</text>
</comment>
<dbReference type="AlphaFoldDB" id="A0ABD6B0Q6"/>
<keyword evidence="1" id="KW-0812">Transmembrane</keyword>
<evidence type="ECO:0000256" key="1">
    <source>
        <dbReference type="SAM" id="Phobius"/>
    </source>
</evidence>
<keyword evidence="1" id="KW-1133">Transmembrane helix</keyword>
<evidence type="ECO:0000313" key="2">
    <source>
        <dbReference type="EMBL" id="MFD1515412.1"/>
    </source>
</evidence>
<dbReference type="EMBL" id="JBHUDC010000008">
    <property type="protein sequence ID" value="MFD1515412.1"/>
    <property type="molecule type" value="Genomic_DNA"/>
</dbReference>
<reference evidence="2 3" key="1">
    <citation type="journal article" date="2019" name="Int. J. Syst. Evol. Microbiol.">
        <title>The Global Catalogue of Microorganisms (GCM) 10K type strain sequencing project: providing services to taxonomists for standard genome sequencing and annotation.</title>
        <authorList>
            <consortium name="The Broad Institute Genomics Platform"/>
            <consortium name="The Broad Institute Genome Sequencing Center for Infectious Disease"/>
            <person name="Wu L."/>
            <person name="Ma J."/>
        </authorList>
    </citation>
    <scope>NUCLEOTIDE SEQUENCE [LARGE SCALE GENOMIC DNA]</scope>
    <source>
        <strain evidence="2 3">CGMCC 1.12563</strain>
    </source>
</reference>
<keyword evidence="1" id="KW-0472">Membrane</keyword>
<protein>
    <submittedName>
        <fullName evidence="2">Uncharacterized protein</fullName>
    </submittedName>
</protein>
<feature type="transmembrane region" description="Helical" evidence="1">
    <location>
        <begin position="52"/>
        <end position="75"/>
    </location>
</feature>
<keyword evidence="3" id="KW-1185">Reference proteome</keyword>
<evidence type="ECO:0000313" key="3">
    <source>
        <dbReference type="Proteomes" id="UP001597187"/>
    </source>
</evidence>